<evidence type="ECO:0000256" key="5">
    <source>
        <dbReference type="ARBA" id="ARBA00032052"/>
    </source>
</evidence>
<dbReference type="PANTHER" id="PTHR12001">
    <property type="entry name" value="GERANYLGERANYL PYROPHOSPHATE SYNTHASE"/>
    <property type="match status" value="1"/>
</dbReference>
<keyword evidence="3" id="KW-0479">Metal-binding</keyword>
<dbReference type="Proteomes" id="UP000724874">
    <property type="component" value="Unassembled WGS sequence"/>
</dbReference>
<evidence type="ECO:0000256" key="9">
    <source>
        <dbReference type="ARBA" id="ARBA00032873"/>
    </source>
</evidence>
<reference evidence="12" key="1">
    <citation type="submission" date="2020-11" db="EMBL/GenBank/DDBJ databases">
        <authorList>
            <consortium name="DOE Joint Genome Institute"/>
            <person name="Ahrendt S."/>
            <person name="Riley R."/>
            <person name="Andreopoulos W."/>
            <person name="LaButti K."/>
            <person name="Pangilinan J."/>
            <person name="Ruiz-duenas F.J."/>
            <person name="Barrasa J.M."/>
            <person name="Sanchez-Garcia M."/>
            <person name="Camarero S."/>
            <person name="Miyauchi S."/>
            <person name="Serrano A."/>
            <person name="Linde D."/>
            <person name="Babiker R."/>
            <person name="Drula E."/>
            <person name="Ayuso-Fernandez I."/>
            <person name="Pacheco R."/>
            <person name="Padilla G."/>
            <person name="Ferreira P."/>
            <person name="Barriuso J."/>
            <person name="Kellner H."/>
            <person name="Castanera R."/>
            <person name="Alfaro M."/>
            <person name="Ramirez L."/>
            <person name="Pisabarro A.G."/>
            <person name="Kuo A."/>
            <person name="Tritt A."/>
            <person name="Lipzen A."/>
            <person name="He G."/>
            <person name="Yan M."/>
            <person name="Ng V."/>
            <person name="Cullen D."/>
            <person name="Martin F."/>
            <person name="Rosso M.-N."/>
            <person name="Henrissat B."/>
            <person name="Hibbett D."/>
            <person name="Martinez A.T."/>
            <person name="Grigoriev I.V."/>
        </authorList>
    </citation>
    <scope>NUCLEOTIDE SEQUENCE</scope>
    <source>
        <strain evidence="12">AH 44721</strain>
    </source>
</reference>
<dbReference type="SUPFAM" id="SSF48576">
    <property type="entry name" value="Terpenoid synthases"/>
    <property type="match status" value="1"/>
</dbReference>
<keyword evidence="11" id="KW-0808">Transferase</keyword>
<evidence type="ECO:0000256" key="10">
    <source>
        <dbReference type="ARBA" id="ARBA00033096"/>
    </source>
</evidence>
<dbReference type="GO" id="GO:0008299">
    <property type="term" value="P:isoprenoid biosynthetic process"/>
    <property type="evidence" value="ECO:0007669"/>
    <property type="project" value="InterPro"/>
</dbReference>
<dbReference type="InterPro" id="IPR008949">
    <property type="entry name" value="Isoprenoid_synthase_dom_sf"/>
</dbReference>
<organism evidence="12 13">
    <name type="scientific">Gymnopilus junonius</name>
    <name type="common">Spectacular rustgill mushroom</name>
    <name type="synonym">Gymnopilus spectabilis subsp. junonius</name>
    <dbReference type="NCBI Taxonomy" id="109634"/>
    <lineage>
        <taxon>Eukaryota</taxon>
        <taxon>Fungi</taxon>
        <taxon>Dikarya</taxon>
        <taxon>Basidiomycota</taxon>
        <taxon>Agaricomycotina</taxon>
        <taxon>Agaricomycetes</taxon>
        <taxon>Agaricomycetidae</taxon>
        <taxon>Agaricales</taxon>
        <taxon>Agaricineae</taxon>
        <taxon>Hymenogastraceae</taxon>
        <taxon>Gymnopilus</taxon>
    </lineage>
</organism>
<gene>
    <name evidence="12" type="ORF">CPB84DRAFT_1850713</name>
</gene>
<proteinExistence type="inferred from homology"/>
<dbReference type="GO" id="GO:0046872">
    <property type="term" value="F:metal ion binding"/>
    <property type="evidence" value="ECO:0007669"/>
    <property type="project" value="UniProtKB-KW"/>
</dbReference>
<evidence type="ECO:0000256" key="2">
    <source>
        <dbReference type="ARBA" id="ARBA00006706"/>
    </source>
</evidence>
<keyword evidence="13" id="KW-1185">Reference proteome</keyword>
<evidence type="ECO:0000313" key="12">
    <source>
        <dbReference type="EMBL" id="KAF8884286.1"/>
    </source>
</evidence>
<dbReference type="PROSITE" id="PS00444">
    <property type="entry name" value="POLYPRENYL_SYNTHASE_2"/>
    <property type="match status" value="1"/>
</dbReference>
<dbReference type="InterPro" id="IPR033749">
    <property type="entry name" value="Polyprenyl_synt_CS"/>
</dbReference>
<dbReference type="Pfam" id="PF00348">
    <property type="entry name" value="polyprenyl_synt"/>
    <property type="match status" value="1"/>
</dbReference>
<dbReference type="CDD" id="cd00685">
    <property type="entry name" value="Trans_IPPS_HT"/>
    <property type="match status" value="1"/>
</dbReference>
<evidence type="ECO:0000256" key="11">
    <source>
        <dbReference type="RuleBase" id="RU004466"/>
    </source>
</evidence>
<keyword evidence="4" id="KW-0460">Magnesium</keyword>
<evidence type="ECO:0000256" key="6">
    <source>
        <dbReference type="ARBA" id="ARBA00032380"/>
    </source>
</evidence>
<dbReference type="PANTHER" id="PTHR12001:SF44">
    <property type="entry name" value="GERANYLGERANYL PYROPHOSPHATE SYNTHASE"/>
    <property type="match status" value="1"/>
</dbReference>
<evidence type="ECO:0000256" key="1">
    <source>
        <dbReference type="ARBA" id="ARBA00001946"/>
    </source>
</evidence>
<dbReference type="OrthoDB" id="6921389at2759"/>
<dbReference type="GO" id="GO:0004659">
    <property type="term" value="F:prenyltransferase activity"/>
    <property type="evidence" value="ECO:0007669"/>
    <property type="project" value="InterPro"/>
</dbReference>
<dbReference type="SFLD" id="SFLDS00005">
    <property type="entry name" value="Isoprenoid_Synthase_Type_I"/>
    <property type="match status" value="1"/>
</dbReference>
<dbReference type="InterPro" id="IPR000092">
    <property type="entry name" value="Polyprenyl_synt"/>
</dbReference>
<dbReference type="Gene3D" id="1.10.600.10">
    <property type="entry name" value="Farnesyl Diphosphate Synthase"/>
    <property type="match status" value="1"/>
</dbReference>
<dbReference type="AlphaFoldDB" id="A0A9P5NHS4"/>
<accession>A0A9P5NHS4</accession>
<dbReference type="EMBL" id="JADNYJ010000109">
    <property type="protein sequence ID" value="KAF8884286.1"/>
    <property type="molecule type" value="Genomic_DNA"/>
</dbReference>
<dbReference type="PROSITE" id="PS00723">
    <property type="entry name" value="POLYPRENYL_SYNTHASE_1"/>
    <property type="match status" value="1"/>
</dbReference>
<comment type="cofactor">
    <cofactor evidence="1">
        <name>Mg(2+)</name>
        <dbReference type="ChEBI" id="CHEBI:18420"/>
    </cofactor>
</comment>
<sequence>MFTPTATSNLNNSYDDIAWLFTQNNWKESDEACLLAPYTYLTSLSGKEIRKQMIAAFNLWLEVPPNDLAVIGHIVSMLHNASLLVDDVEDNSQLRRGSPVAHKIYGVPQVINTANYVYFQAFGHLSSLRGSATDLARYHNIVIEELLNLHRGQGLDLYWRDTLSCPTEQEYIEMVNNKTGGLFRLAVRLMMAVATKNVDIDYTGIVNLIGVYFQIRDDLCNLQSDKYSAHKGYAEDLTEGKFSFPVIHGIRANPGDRQLLNILQQRPSSPTLKDHAVSYLDKQTRSFQYCRSVLQNLEQQVREEIRRLGGNSALEKIVDLLSNYN</sequence>
<evidence type="ECO:0000256" key="8">
    <source>
        <dbReference type="ARBA" id="ARBA00032448"/>
    </source>
</evidence>
<evidence type="ECO:0000256" key="3">
    <source>
        <dbReference type="ARBA" id="ARBA00022723"/>
    </source>
</evidence>
<dbReference type="SFLD" id="SFLDG01017">
    <property type="entry name" value="Polyprenyl_Transferase_Like"/>
    <property type="match status" value="1"/>
</dbReference>
<comment type="caution">
    <text evidence="12">The sequence shown here is derived from an EMBL/GenBank/DDBJ whole genome shotgun (WGS) entry which is preliminary data.</text>
</comment>
<evidence type="ECO:0000313" key="13">
    <source>
        <dbReference type="Proteomes" id="UP000724874"/>
    </source>
</evidence>
<protein>
    <recommendedName>
        <fullName evidence="9">(2E,6E)-farnesyl diphosphate synthase</fullName>
    </recommendedName>
    <alternativeName>
        <fullName evidence="8">Dimethylallyltranstransferase</fullName>
    </alternativeName>
    <alternativeName>
        <fullName evidence="7">Farnesyl diphosphate synthase</fullName>
    </alternativeName>
    <alternativeName>
        <fullName evidence="5">Farnesyltranstransferase</fullName>
    </alternativeName>
    <alternativeName>
        <fullName evidence="10">Geranylgeranyl diphosphate synthase</fullName>
    </alternativeName>
    <alternativeName>
        <fullName evidence="6">Geranyltranstransferase</fullName>
    </alternativeName>
</protein>
<comment type="similarity">
    <text evidence="2 11">Belongs to the FPP/GGPP synthase family.</text>
</comment>
<name>A0A9P5NHS4_GYMJU</name>
<evidence type="ECO:0000256" key="7">
    <source>
        <dbReference type="ARBA" id="ARBA00032424"/>
    </source>
</evidence>
<evidence type="ECO:0000256" key="4">
    <source>
        <dbReference type="ARBA" id="ARBA00022842"/>
    </source>
</evidence>